<dbReference type="GO" id="GO:0006891">
    <property type="term" value="P:intra-Golgi vesicle-mediated transport"/>
    <property type="evidence" value="ECO:0007669"/>
    <property type="project" value="TreeGrafter"/>
</dbReference>
<dbReference type="Pfam" id="PF04733">
    <property type="entry name" value="Coatomer_E"/>
    <property type="match status" value="1"/>
</dbReference>
<dbReference type="InterPro" id="IPR006822">
    <property type="entry name" value="Coatomer_esu"/>
</dbReference>
<sequence length="308" mass="34802">MSRGQQNDEDTNAVLFDARNEYYIGNFMGSINFVLPEQGTAGAELLSYMYLSYLAIDSGRIIASDIKEGASTPLQALRLVHEAFEQPSRCEEVLEKLTDKVAGEEDETNLWHIATAIVYCYDGQFENALKILHGSTNLESMALSVQCLLRLQRVDLAKQLVAKMQEISDDATLTQLAQAWVALAQGTEQMQDAFHIYQEFCEKFKPTPALLNGQAVVHLGLERYEEADAVLRESLIKKHNDYDTLINLMVLSHLTGKPTENITRYLEQLRQFYPKSDFITDLDKKSTEFDRLCLQYDLGGGEEKLLAI</sequence>
<dbReference type="OMA" id="MIVLSQH"/>
<evidence type="ECO:0000256" key="10">
    <source>
        <dbReference type="ARBA" id="ARBA00023034"/>
    </source>
</evidence>
<evidence type="ECO:0000256" key="11">
    <source>
        <dbReference type="ARBA" id="ARBA00023136"/>
    </source>
</evidence>
<dbReference type="PANTHER" id="PTHR10805">
    <property type="entry name" value="COATOMER SUBUNIT EPSILON"/>
    <property type="match status" value="1"/>
</dbReference>
<evidence type="ECO:0000256" key="5">
    <source>
        <dbReference type="ARBA" id="ARBA00015828"/>
    </source>
</evidence>
<keyword evidence="15" id="KW-1185">Reference proteome</keyword>
<protein>
    <recommendedName>
        <fullName evidence="5 13">Coatomer subunit epsilon</fullName>
    </recommendedName>
</protein>
<keyword evidence="7 13" id="KW-0963">Cytoplasm</keyword>
<evidence type="ECO:0000256" key="1">
    <source>
        <dbReference type="ARBA" id="ARBA00004255"/>
    </source>
</evidence>
<proteinExistence type="inferred from homology"/>
<dbReference type="OrthoDB" id="310217at2759"/>
<dbReference type="GO" id="GO:0006888">
    <property type="term" value="P:endoplasmic reticulum to Golgi vesicle-mediated transport"/>
    <property type="evidence" value="ECO:0007669"/>
    <property type="project" value="TreeGrafter"/>
</dbReference>
<comment type="subunit">
    <text evidence="4">Oligomeric complex that consists of at least the alpha, beta, beta', gamma, delta, epsilon and zeta subunits.</text>
</comment>
<comment type="similarity">
    <text evidence="3 13">Belongs to the COPE family.</text>
</comment>
<evidence type="ECO:0000256" key="2">
    <source>
        <dbReference type="ARBA" id="ARBA00004347"/>
    </source>
</evidence>
<dbReference type="GO" id="GO:0015031">
    <property type="term" value="P:protein transport"/>
    <property type="evidence" value="ECO:0007669"/>
    <property type="project" value="UniProtKB-UniRule"/>
</dbReference>
<evidence type="ECO:0000256" key="6">
    <source>
        <dbReference type="ARBA" id="ARBA00022448"/>
    </source>
</evidence>
<dbReference type="SUPFAM" id="SSF48452">
    <property type="entry name" value="TPR-like"/>
    <property type="match status" value="1"/>
</dbReference>
<dbReference type="Gene3D" id="1.25.40.10">
    <property type="entry name" value="Tetratricopeptide repeat domain"/>
    <property type="match status" value="1"/>
</dbReference>
<evidence type="ECO:0000313" key="14">
    <source>
        <dbReference type="EMBL" id="SPP82362.1"/>
    </source>
</evidence>
<dbReference type="PANTHER" id="PTHR10805:SF0">
    <property type="entry name" value="COATOMER SUBUNIT EPSILON"/>
    <property type="match status" value="1"/>
</dbReference>
<accession>A0A3B0JPN8</accession>
<dbReference type="GO" id="GO:0030126">
    <property type="term" value="C:COPI vesicle coat"/>
    <property type="evidence" value="ECO:0007669"/>
    <property type="project" value="TreeGrafter"/>
</dbReference>
<dbReference type="Proteomes" id="UP000268350">
    <property type="component" value="Unassembled WGS sequence"/>
</dbReference>
<comment type="function">
    <text evidence="13">The coatomer is a cytosolic protein complex that binds to dilysine motifs and reversibly associates with Golgi non-clathrin-coated vesicles, which further mediate biosynthetic protein transport from the ER, via the Golgi up to the trans Golgi network. The coatomer complex is required for budding from Golgi membranes, and is essential for the retrograde Golgi-to-ER transport of dilysine-tagged proteins.</text>
</comment>
<evidence type="ECO:0000256" key="9">
    <source>
        <dbReference type="ARBA" id="ARBA00022927"/>
    </source>
</evidence>
<dbReference type="GO" id="GO:0000139">
    <property type="term" value="C:Golgi membrane"/>
    <property type="evidence" value="ECO:0007669"/>
    <property type="project" value="UniProtKB-SubCell"/>
</dbReference>
<organism evidence="14 15">
    <name type="scientific">Drosophila guanche</name>
    <name type="common">Fruit fly</name>
    <dbReference type="NCBI Taxonomy" id="7266"/>
    <lineage>
        <taxon>Eukaryota</taxon>
        <taxon>Metazoa</taxon>
        <taxon>Ecdysozoa</taxon>
        <taxon>Arthropoda</taxon>
        <taxon>Hexapoda</taxon>
        <taxon>Insecta</taxon>
        <taxon>Pterygota</taxon>
        <taxon>Neoptera</taxon>
        <taxon>Endopterygota</taxon>
        <taxon>Diptera</taxon>
        <taxon>Brachycera</taxon>
        <taxon>Muscomorpha</taxon>
        <taxon>Ephydroidea</taxon>
        <taxon>Drosophilidae</taxon>
        <taxon>Drosophila</taxon>
        <taxon>Sophophora</taxon>
    </lineage>
</organism>
<keyword evidence="10 13" id="KW-0333">Golgi apparatus</keyword>
<dbReference type="PIRSF" id="PIRSF016478">
    <property type="entry name" value="Coatomer_esu"/>
    <property type="match status" value="1"/>
</dbReference>
<gene>
    <name evidence="14" type="ORF">DGUA_6G014204</name>
</gene>
<name>A0A3B0JPN8_DROGU</name>
<keyword evidence="12 13" id="KW-0968">Cytoplasmic vesicle</keyword>
<dbReference type="InterPro" id="IPR011990">
    <property type="entry name" value="TPR-like_helical_dom_sf"/>
</dbReference>
<keyword evidence="11 13" id="KW-0472">Membrane</keyword>
<evidence type="ECO:0000256" key="3">
    <source>
        <dbReference type="ARBA" id="ARBA00008827"/>
    </source>
</evidence>
<evidence type="ECO:0000256" key="13">
    <source>
        <dbReference type="PIRNR" id="PIRNR016478"/>
    </source>
</evidence>
<dbReference type="EMBL" id="OUUW01000006">
    <property type="protein sequence ID" value="SPP82362.1"/>
    <property type="molecule type" value="Genomic_DNA"/>
</dbReference>
<reference evidence="15" key="1">
    <citation type="submission" date="2018-01" db="EMBL/GenBank/DDBJ databases">
        <authorList>
            <person name="Alioto T."/>
            <person name="Alioto T."/>
        </authorList>
    </citation>
    <scope>NUCLEOTIDE SEQUENCE [LARGE SCALE GENOMIC DNA]</scope>
</reference>
<evidence type="ECO:0000256" key="7">
    <source>
        <dbReference type="ARBA" id="ARBA00022490"/>
    </source>
</evidence>
<comment type="subcellular location">
    <subcellularLocation>
        <location evidence="2">Cytoplasmic vesicle</location>
        <location evidence="2">COPI-coated vesicle membrane</location>
        <topology evidence="2">Peripheral membrane protein</topology>
        <orientation evidence="2">Cytoplasmic side</orientation>
    </subcellularLocation>
    <subcellularLocation>
        <location evidence="1">Golgi apparatus membrane</location>
        <topology evidence="1">Peripheral membrane protein</topology>
        <orientation evidence="1">Cytoplasmic side</orientation>
    </subcellularLocation>
</comment>
<keyword evidence="6 13" id="KW-0813">Transport</keyword>
<keyword evidence="9 13" id="KW-0653">Protein transport</keyword>
<evidence type="ECO:0000313" key="15">
    <source>
        <dbReference type="Proteomes" id="UP000268350"/>
    </source>
</evidence>
<dbReference type="GO" id="GO:0005198">
    <property type="term" value="F:structural molecule activity"/>
    <property type="evidence" value="ECO:0007669"/>
    <property type="project" value="UniProtKB-UniRule"/>
</dbReference>
<dbReference type="AlphaFoldDB" id="A0A3B0JPN8"/>
<evidence type="ECO:0000256" key="4">
    <source>
        <dbReference type="ARBA" id="ARBA00011775"/>
    </source>
</evidence>
<dbReference type="STRING" id="7266.A0A3B0JPN8"/>
<keyword evidence="8 13" id="KW-0931">ER-Golgi transport</keyword>
<evidence type="ECO:0000256" key="12">
    <source>
        <dbReference type="ARBA" id="ARBA00023329"/>
    </source>
</evidence>
<evidence type="ECO:0000256" key="8">
    <source>
        <dbReference type="ARBA" id="ARBA00022892"/>
    </source>
</evidence>
<dbReference type="GO" id="GO:0006890">
    <property type="term" value="P:retrograde vesicle-mediated transport, Golgi to endoplasmic reticulum"/>
    <property type="evidence" value="ECO:0007669"/>
    <property type="project" value="UniProtKB-UniRule"/>
</dbReference>